<gene>
    <name evidence="1" type="ORF">BDKNPLJD_00752</name>
</gene>
<name>A0A2X0R1B4_LACHE</name>
<dbReference type="EMBL" id="OGTV01000040">
    <property type="protein sequence ID" value="SPB23534.1"/>
    <property type="molecule type" value="Genomic_DNA"/>
</dbReference>
<protein>
    <submittedName>
        <fullName evidence="1">Uncharacterized protein</fullName>
    </submittedName>
</protein>
<evidence type="ECO:0000313" key="1">
    <source>
        <dbReference type="EMBL" id="SPB23534.1"/>
    </source>
</evidence>
<proteinExistence type="predicted"/>
<organism evidence="1">
    <name type="scientific">Lactobacillus helveticus</name>
    <name type="common">Lactobacillus suntoryeus</name>
    <dbReference type="NCBI Taxonomy" id="1587"/>
    <lineage>
        <taxon>Bacteria</taxon>
        <taxon>Bacillati</taxon>
        <taxon>Bacillota</taxon>
        <taxon>Bacilli</taxon>
        <taxon>Lactobacillales</taxon>
        <taxon>Lactobacillaceae</taxon>
        <taxon>Lactobacillus</taxon>
    </lineage>
</organism>
<accession>A0A2X0R1B4</accession>
<sequence>MISAVEFKYDRHLTDVILDTIESNLVDELNTPENHENLRRLRSYLHRRWVDIKPFKMRHLSVIKAIGCCESNHRKYTYRVKGQGKYWSEDGAEGILRVLTCIKNNELEYWLSSEFAGGQLDIGDQEDLKGAVRASLRKTHGVHLGIHHGAIESLTAGHSYLNDFSRKINQINI</sequence>
<reference evidence="1" key="1">
    <citation type="submission" date="2018-01" db="EMBL/GenBank/DDBJ databases">
        <authorList>
            <person name="Gaut B.S."/>
            <person name="Morton B.R."/>
            <person name="Clegg M.T."/>
            <person name="Duvall M.R."/>
        </authorList>
    </citation>
    <scope>NUCLEOTIDE SEQUENCE</scope>
    <source>
        <strain evidence="1">Lactobacillus helveticus</strain>
    </source>
</reference>
<dbReference type="AlphaFoldDB" id="A0A2X0R1B4"/>